<dbReference type="EMBL" id="JBHSLN010000025">
    <property type="protein sequence ID" value="MFC5298223.1"/>
    <property type="molecule type" value="Genomic_DNA"/>
</dbReference>
<evidence type="ECO:0000256" key="6">
    <source>
        <dbReference type="ARBA" id="ARBA00022553"/>
    </source>
</evidence>
<dbReference type="InterPro" id="IPR006176">
    <property type="entry name" value="3-OHacyl-CoA_DH_NAD-bd"/>
</dbReference>
<comment type="subunit">
    <text evidence="4">Homodimer.</text>
</comment>
<evidence type="ECO:0000256" key="2">
    <source>
        <dbReference type="ARBA" id="ARBA00005086"/>
    </source>
</evidence>
<gene>
    <name evidence="13" type="ORF">ACFPK8_11930</name>
</gene>
<dbReference type="InterPro" id="IPR036291">
    <property type="entry name" value="NAD(P)-bd_dom_sf"/>
</dbReference>
<feature type="domain" description="3-hydroxyacyl-CoA dehydrogenase C-terminal" evidence="11">
    <location>
        <begin position="203"/>
        <end position="298"/>
    </location>
</feature>
<evidence type="ECO:0000256" key="7">
    <source>
        <dbReference type="ARBA" id="ARBA00023002"/>
    </source>
</evidence>
<keyword evidence="7" id="KW-0560">Oxidoreductase</keyword>
<evidence type="ECO:0000259" key="12">
    <source>
        <dbReference type="Pfam" id="PF02737"/>
    </source>
</evidence>
<evidence type="ECO:0000313" key="14">
    <source>
        <dbReference type="Proteomes" id="UP001595937"/>
    </source>
</evidence>
<evidence type="ECO:0000313" key="13">
    <source>
        <dbReference type="EMBL" id="MFC5298223.1"/>
    </source>
</evidence>
<evidence type="ECO:0000256" key="1">
    <source>
        <dbReference type="ARBA" id="ARBA00004496"/>
    </source>
</evidence>
<sequence length="339" mass="35840">MLGVSRSARAATAPCAQASWRRPPIGAGYMGGGIAQVLAMAGFDVTIADVSVDNANASLERLQKEAREFEEQGLYAPGSADLVAKNISAGKTIEEAVADVDFIEEAVFERIDVKRDVLGKISQHARPDAIIGTNTSTIPVSELESAVTNPERFLTVHFSNPAPFIPGVELVAGKDTTPEAVAAVKELLEKSGNQGAQVADTPGMVLNRLQYALLKEATAVVEEGVATAEDVDTIVRTTFGFRLGFFGPFAIADQAGLDIYANCFVTFENAFGDRLATPQILTDSVAADRKGVKNGKGLLGDYDESTSAELIAYRNKAYAKMSQLLAELGPAPKATPTAE</sequence>
<reference evidence="14" key="1">
    <citation type="journal article" date="2019" name="Int. J. Syst. Evol. Microbiol.">
        <title>The Global Catalogue of Microorganisms (GCM) 10K type strain sequencing project: providing services to taxonomists for standard genome sequencing and annotation.</title>
        <authorList>
            <consortium name="The Broad Institute Genomics Platform"/>
            <consortium name="The Broad Institute Genome Sequencing Center for Infectious Disease"/>
            <person name="Wu L."/>
            <person name="Ma J."/>
        </authorList>
    </citation>
    <scope>NUCLEOTIDE SEQUENCE [LARGE SCALE GENOMIC DNA]</scope>
    <source>
        <strain evidence="14">CGMCC 1.16455</strain>
    </source>
</reference>
<feature type="domain" description="3-hydroxyacyl-CoA dehydrogenase NAD binding" evidence="12">
    <location>
        <begin position="25"/>
        <end position="200"/>
    </location>
</feature>
<dbReference type="InterPro" id="IPR008927">
    <property type="entry name" value="6-PGluconate_DH-like_C_sf"/>
</dbReference>
<keyword evidence="6" id="KW-0597">Phosphoprotein</keyword>
<evidence type="ECO:0000256" key="9">
    <source>
        <dbReference type="ARBA" id="ARBA00038962"/>
    </source>
</evidence>
<keyword evidence="8" id="KW-0520">NAD</keyword>
<comment type="caution">
    <text evidence="13">The sequence shown here is derived from an EMBL/GenBank/DDBJ whole genome shotgun (WGS) entry which is preliminary data.</text>
</comment>
<dbReference type="EC" id="1.1.1.45" evidence="9"/>
<comment type="similarity">
    <text evidence="3">Belongs to the 3-hydroxyacyl-CoA dehydrogenase family.</text>
</comment>
<dbReference type="Proteomes" id="UP001595937">
    <property type="component" value="Unassembled WGS sequence"/>
</dbReference>
<dbReference type="PANTHER" id="PTHR48075">
    <property type="entry name" value="3-HYDROXYACYL-COA DEHYDROGENASE FAMILY PROTEIN"/>
    <property type="match status" value="1"/>
</dbReference>
<proteinExistence type="inferred from homology"/>
<name>A0ABW0FGW8_9MICO</name>
<evidence type="ECO:0000256" key="3">
    <source>
        <dbReference type="ARBA" id="ARBA00009463"/>
    </source>
</evidence>
<keyword evidence="5" id="KW-0963">Cytoplasm</keyword>
<organism evidence="13 14">
    <name type="scientific">Brachybacterium tyrofermentans</name>
    <dbReference type="NCBI Taxonomy" id="47848"/>
    <lineage>
        <taxon>Bacteria</taxon>
        <taxon>Bacillati</taxon>
        <taxon>Actinomycetota</taxon>
        <taxon>Actinomycetes</taxon>
        <taxon>Micrococcales</taxon>
        <taxon>Dermabacteraceae</taxon>
        <taxon>Brachybacterium</taxon>
    </lineage>
</organism>
<dbReference type="RefSeq" id="WP_343922543.1">
    <property type="nucleotide sequence ID" value="NZ_BAAAIR010000016.1"/>
</dbReference>
<dbReference type="InterPro" id="IPR013328">
    <property type="entry name" value="6PGD_dom2"/>
</dbReference>
<dbReference type="PIRSF" id="PIRSF000105">
    <property type="entry name" value="HCDH"/>
    <property type="match status" value="1"/>
</dbReference>
<comment type="subcellular location">
    <subcellularLocation>
        <location evidence="1">Cytoplasm</location>
    </subcellularLocation>
</comment>
<evidence type="ECO:0000256" key="8">
    <source>
        <dbReference type="ARBA" id="ARBA00023027"/>
    </source>
</evidence>
<evidence type="ECO:0000256" key="10">
    <source>
        <dbReference type="ARBA" id="ARBA00042709"/>
    </source>
</evidence>
<evidence type="ECO:0000259" key="11">
    <source>
        <dbReference type="Pfam" id="PF00725"/>
    </source>
</evidence>
<evidence type="ECO:0000256" key="4">
    <source>
        <dbReference type="ARBA" id="ARBA00011738"/>
    </source>
</evidence>
<dbReference type="GeneID" id="303296236"/>
<accession>A0ABW0FGW8</accession>
<dbReference type="SUPFAM" id="SSF51735">
    <property type="entry name" value="NAD(P)-binding Rossmann-fold domains"/>
    <property type="match status" value="1"/>
</dbReference>
<evidence type="ECO:0000256" key="5">
    <source>
        <dbReference type="ARBA" id="ARBA00022490"/>
    </source>
</evidence>
<protein>
    <recommendedName>
        <fullName evidence="10">L-gulonate 3-dehydrogenase</fullName>
        <ecNumber evidence="9">1.1.1.45</ecNumber>
    </recommendedName>
    <alternativeName>
        <fullName evidence="10">L-gulonate 3-dehydrogenase</fullName>
    </alternativeName>
</protein>
<keyword evidence="14" id="KW-1185">Reference proteome</keyword>
<dbReference type="SUPFAM" id="SSF48179">
    <property type="entry name" value="6-phosphogluconate dehydrogenase C-terminal domain-like"/>
    <property type="match status" value="1"/>
</dbReference>
<dbReference type="Pfam" id="PF00725">
    <property type="entry name" value="3HCDH"/>
    <property type="match status" value="1"/>
</dbReference>
<dbReference type="Pfam" id="PF02737">
    <property type="entry name" value="3HCDH_N"/>
    <property type="match status" value="1"/>
</dbReference>
<dbReference type="InterPro" id="IPR006108">
    <property type="entry name" value="3HC_DH_C"/>
</dbReference>
<dbReference type="PANTHER" id="PTHR48075:SF1">
    <property type="entry name" value="LAMBDA-CRYSTALLIN HOMOLOG"/>
    <property type="match status" value="1"/>
</dbReference>
<dbReference type="InterPro" id="IPR022694">
    <property type="entry name" value="3-OHacyl-CoA_DH"/>
</dbReference>
<comment type="pathway">
    <text evidence="2">Lipid metabolism; butanoate metabolism.</text>
</comment>
<dbReference type="Gene3D" id="1.10.1040.10">
    <property type="entry name" value="N-(1-d-carboxylethyl)-l-norvaline Dehydrogenase, domain 2"/>
    <property type="match status" value="1"/>
</dbReference>
<dbReference type="Gene3D" id="3.40.50.720">
    <property type="entry name" value="NAD(P)-binding Rossmann-like Domain"/>
    <property type="match status" value="1"/>
</dbReference>